<keyword evidence="2" id="KW-1185">Reference proteome</keyword>
<sequence>MQKNTFGTREYKKREEAFKNLPANVRNSFTPEEREIFLHSEVWPEDLCEKLSEFLFPAEDEVTDKGKKPQP</sequence>
<name>A0ABT3N4X7_9BACT</name>
<protein>
    <submittedName>
        <fullName evidence="1">Uncharacterized protein</fullName>
    </submittedName>
</protein>
<evidence type="ECO:0000313" key="2">
    <source>
        <dbReference type="Proteomes" id="UP001209681"/>
    </source>
</evidence>
<dbReference type="EMBL" id="JAPFPW010000001">
    <property type="protein sequence ID" value="MCW7752515.1"/>
    <property type="molecule type" value="Genomic_DNA"/>
</dbReference>
<evidence type="ECO:0000313" key="1">
    <source>
        <dbReference type="EMBL" id="MCW7752515.1"/>
    </source>
</evidence>
<dbReference type="RefSeq" id="WP_265423382.1">
    <property type="nucleotide sequence ID" value="NZ_JAPFPW010000001.1"/>
</dbReference>
<comment type="caution">
    <text evidence="1">The sequence shown here is derived from an EMBL/GenBank/DDBJ whole genome shotgun (WGS) entry which is preliminary data.</text>
</comment>
<reference evidence="1 2" key="1">
    <citation type="submission" date="2022-11" db="EMBL/GenBank/DDBJ databases">
        <title>Desulfobotulus tamanensis H1 sp. nov. - anaerobic, alkaliphilic, sulphate reducing bacterium isolated from terrestrial mud volcano.</title>
        <authorList>
            <person name="Frolova A."/>
            <person name="Merkel A.Y."/>
            <person name="Slobodkin A.I."/>
        </authorList>
    </citation>
    <scope>NUCLEOTIDE SEQUENCE [LARGE SCALE GENOMIC DNA]</scope>
    <source>
        <strain evidence="1 2">H1</strain>
    </source>
</reference>
<accession>A0ABT3N4X7</accession>
<dbReference type="Proteomes" id="UP001209681">
    <property type="component" value="Unassembled WGS sequence"/>
</dbReference>
<proteinExistence type="predicted"/>
<organism evidence="1 2">
    <name type="scientific">Desulfobotulus pelophilus</name>
    <dbReference type="NCBI Taxonomy" id="2823377"/>
    <lineage>
        <taxon>Bacteria</taxon>
        <taxon>Pseudomonadati</taxon>
        <taxon>Thermodesulfobacteriota</taxon>
        <taxon>Desulfobacteria</taxon>
        <taxon>Desulfobacterales</taxon>
        <taxon>Desulfobacteraceae</taxon>
        <taxon>Desulfobotulus</taxon>
    </lineage>
</organism>
<gene>
    <name evidence="1" type="ORF">OOT00_00785</name>
</gene>